<feature type="transmembrane region" description="Helical" evidence="9">
    <location>
        <begin position="16"/>
        <end position="36"/>
    </location>
</feature>
<evidence type="ECO:0000256" key="3">
    <source>
        <dbReference type="ARBA" id="ARBA00022553"/>
    </source>
</evidence>
<dbReference type="NCBIfam" id="TIGR00229">
    <property type="entry name" value="sensory_box"/>
    <property type="match status" value="2"/>
</dbReference>
<keyword evidence="9" id="KW-0812">Transmembrane</keyword>
<protein>
    <recommendedName>
        <fullName evidence="2">histidine kinase</fullName>
        <ecNumber evidence="2">2.7.13.3</ecNumber>
    </recommendedName>
</protein>
<keyword evidence="3" id="KW-0597">Phosphoprotein</keyword>
<dbReference type="InterPro" id="IPR004358">
    <property type="entry name" value="Sig_transdc_His_kin-like_C"/>
</dbReference>
<dbReference type="Gene3D" id="3.30.450.20">
    <property type="entry name" value="PAS domain"/>
    <property type="match status" value="2"/>
</dbReference>
<keyword evidence="9" id="KW-0472">Membrane</keyword>
<keyword evidence="9" id="KW-1133">Transmembrane helix</keyword>
<evidence type="ECO:0000313" key="14">
    <source>
        <dbReference type="Proteomes" id="UP000315471"/>
    </source>
</evidence>
<dbReference type="InterPro" id="IPR003594">
    <property type="entry name" value="HATPase_dom"/>
</dbReference>
<keyword evidence="14" id="KW-1185">Reference proteome</keyword>
<sequence>MVQLSQSASTTQVIDLSNGAIITAIFMFSSVLMGAFKMKSERYRLSQWLSLSSELPAILTIMGLTQISMVLIWHRGIPMNTPLGIILIAGSLLLAGATSALFFVGGIAPRRKPKGYASLIMQTIFESPIHCIVGIDQDGKIVEFNHAAEQVFGYRRAEVIGRDLIEYTVPQRQRQQLYSELKKYLETGESNRLNRLTEINAMHATGYEFPIELGMVEGESERGKRILTLTFHSIVDRKRTEGQLRKLYQAIEHCPATVVITDSVGCIEYVNPKFTQLTGYERVEVLGKDVRILNSGKMAPEFHKDLWKTLLSGQEWRGEILNRKQNGELFWESASISPISNDAGKITHFVSVKEDITQRKQDEEDLSRLHGELVDTCRQAGMAEVATGVLHNVGNVLNSVNVSATFVTEKLENSCVSSLVKASDVISEHQEDLAAFLTTDERGKSFPRFLKELATNLSQQRDMQLEELRSLVKNIEHVKEIVSMQQVYAKPLGNMQAVDLVTLAKDALKLNDTTMMRHNVDVACEFNDIPPIVTDKHQVLQILVNLISNAKAALCETDRTDKETILRITTDETRVYVSVQDNGVGIPKENLSKVFANGFTTKKDGHGFGLHTSALAAQKLGGSLSVQSDGPGQGATFTLQLPFQRESLCKV</sequence>
<dbReference type="SMART" id="SM00086">
    <property type="entry name" value="PAC"/>
    <property type="match status" value="1"/>
</dbReference>
<dbReference type="InterPro" id="IPR001610">
    <property type="entry name" value="PAC"/>
</dbReference>
<dbReference type="Pfam" id="PF02518">
    <property type="entry name" value="HATPase_c"/>
    <property type="match status" value="1"/>
</dbReference>
<dbReference type="InterPro" id="IPR035965">
    <property type="entry name" value="PAS-like_dom_sf"/>
</dbReference>
<dbReference type="GO" id="GO:0005524">
    <property type="term" value="F:ATP binding"/>
    <property type="evidence" value="ECO:0007669"/>
    <property type="project" value="UniProtKB-KW"/>
</dbReference>
<evidence type="ECO:0000256" key="2">
    <source>
        <dbReference type="ARBA" id="ARBA00012438"/>
    </source>
</evidence>
<organism evidence="13 14">
    <name type="scientific">Novipirellula aureliae</name>
    <dbReference type="NCBI Taxonomy" id="2527966"/>
    <lineage>
        <taxon>Bacteria</taxon>
        <taxon>Pseudomonadati</taxon>
        <taxon>Planctomycetota</taxon>
        <taxon>Planctomycetia</taxon>
        <taxon>Pirellulales</taxon>
        <taxon>Pirellulaceae</taxon>
        <taxon>Novipirellula</taxon>
    </lineage>
</organism>
<keyword evidence="4 13" id="KW-0808">Transferase</keyword>
<dbReference type="CDD" id="cd00130">
    <property type="entry name" value="PAS"/>
    <property type="match status" value="2"/>
</dbReference>
<evidence type="ECO:0000256" key="8">
    <source>
        <dbReference type="ARBA" id="ARBA00023012"/>
    </source>
</evidence>
<dbReference type="SUPFAM" id="SSF55785">
    <property type="entry name" value="PYP-like sensor domain (PAS domain)"/>
    <property type="match status" value="2"/>
</dbReference>
<keyword evidence="6 13" id="KW-0418">Kinase</keyword>
<feature type="domain" description="PAS" evidence="11">
    <location>
        <begin position="117"/>
        <end position="188"/>
    </location>
</feature>
<evidence type="ECO:0000256" key="7">
    <source>
        <dbReference type="ARBA" id="ARBA00022840"/>
    </source>
</evidence>
<dbReference type="InterPro" id="IPR013767">
    <property type="entry name" value="PAS_fold"/>
</dbReference>
<evidence type="ECO:0000256" key="6">
    <source>
        <dbReference type="ARBA" id="ARBA00022777"/>
    </source>
</evidence>
<dbReference type="Pfam" id="PF00989">
    <property type="entry name" value="PAS"/>
    <property type="match status" value="1"/>
</dbReference>
<dbReference type="GO" id="GO:0000160">
    <property type="term" value="P:phosphorelay signal transduction system"/>
    <property type="evidence" value="ECO:0007669"/>
    <property type="project" value="UniProtKB-KW"/>
</dbReference>
<dbReference type="SUPFAM" id="SSF55874">
    <property type="entry name" value="ATPase domain of HSP90 chaperone/DNA topoisomerase II/histidine kinase"/>
    <property type="match status" value="1"/>
</dbReference>
<dbReference type="Pfam" id="PF13426">
    <property type="entry name" value="PAS_9"/>
    <property type="match status" value="1"/>
</dbReference>
<dbReference type="InterPro" id="IPR000700">
    <property type="entry name" value="PAS-assoc_C"/>
</dbReference>
<keyword evidence="8" id="KW-0902">Two-component regulatory system</keyword>
<feature type="domain" description="Histidine kinase" evidence="10">
    <location>
        <begin position="424"/>
        <end position="645"/>
    </location>
</feature>
<dbReference type="EC" id="2.7.13.3" evidence="2"/>
<reference evidence="13 14" key="1">
    <citation type="submission" date="2019-02" db="EMBL/GenBank/DDBJ databases">
        <title>Deep-cultivation of Planctomycetes and their phenomic and genomic characterization uncovers novel biology.</title>
        <authorList>
            <person name="Wiegand S."/>
            <person name="Jogler M."/>
            <person name="Boedeker C."/>
            <person name="Pinto D."/>
            <person name="Vollmers J."/>
            <person name="Rivas-Marin E."/>
            <person name="Kohn T."/>
            <person name="Peeters S.H."/>
            <person name="Heuer A."/>
            <person name="Rast P."/>
            <person name="Oberbeckmann S."/>
            <person name="Bunk B."/>
            <person name="Jeske O."/>
            <person name="Meyerdierks A."/>
            <person name="Storesund J.E."/>
            <person name="Kallscheuer N."/>
            <person name="Luecker S."/>
            <person name="Lage O.M."/>
            <person name="Pohl T."/>
            <person name="Merkel B.J."/>
            <person name="Hornburger P."/>
            <person name="Mueller R.-W."/>
            <person name="Bruemmer F."/>
            <person name="Labrenz M."/>
            <person name="Spormann A.M."/>
            <person name="Op Den Camp H."/>
            <person name="Overmann J."/>
            <person name="Amann R."/>
            <person name="Jetten M.S.M."/>
            <person name="Mascher T."/>
            <person name="Medema M.H."/>
            <person name="Devos D.P."/>
            <person name="Kaster A.-K."/>
            <person name="Ovreas L."/>
            <person name="Rohde M."/>
            <person name="Galperin M.Y."/>
            <person name="Jogler C."/>
        </authorList>
    </citation>
    <scope>NUCLEOTIDE SEQUENCE [LARGE SCALE GENOMIC DNA]</scope>
    <source>
        <strain evidence="13 14">Q31b</strain>
    </source>
</reference>
<proteinExistence type="predicted"/>
<evidence type="ECO:0000256" key="9">
    <source>
        <dbReference type="SAM" id="Phobius"/>
    </source>
</evidence>
<dbReference type="Gene3D" id="3.30.565.10">
    <property type="entry name" value="Histidine kinase-like ATPase, C-terminal domain"/>
    <property type="match status" value="1"/>
</dbReference>
<name>A0A5C6DYC5_9BACT</name>
<dbReference type="Proteomes" id="UP000315471">
    <property type="component" value="Unassembled WGS sequence"/>
</dbReference>
<evidence type="ECO:0000259" key="11">
    <source>
        <dbReference type="PROSITE" id="PS50112"/>
    </source>
</evidence>
<comment type="catalytic activity">
    <reaction evidence="1">
        <text>ATP + protein L-histidine = ADP + protein N-phospho-L-histidine.</text>
        <dbReference type="EC" id="2.7.13.3"/>
    </reaction>
</comment>
<evidence type="ECO:0000313" key="13">
    <source>
        <dbReference type="EMBL" id="TWU41224.1"/>
    </source>
</evidence>
<evidence type="ECO:0000256" key="5">
    <source>
        <dbReference type="ARBA" id="ARBA00022741"/>
    </source>
</evidence>
<dbReference type="PANTHER" id="PTHR43065:SF46">
    <property type="entry name" value="C4-DICARBOXYLATE TRANSPORT SENSOR PROTEIN DCTB"/>
    <property type="match status" value="1"/>
</dbReference>
<dbReference type="AlphaFoldDB" id="A0A5C6DYC5"/>
<dbReference type="PRINTS" id="PR00344">
    <property type="entry name" value="BCTRLSENSOR"/>
</dbReference>
<evidence type="ECO:0000256" key="1">
    <source>
        <dbReference type="ARBA" id="ARBA00000085"/>
    </source>
</evidence>
<accession>A0A5C6DYC5</accession>
<dbReference type="InterPro" id="IPR000014">
    <property type="entry name" value="PAS"/>
</dbReference>
<evidence type="ECO:0000259" key="10">
    <source>
        <dbReference type="PROSITE" id="PS50109"/>
    </source>
</evidence>
<gene>
    <name evidence="13" type="primary">tmoS_1</name>
    <name evidence="13" type="ORF">Q31b_26630</name>
</gene>
<dbReference type="EMBL" id="SJPY01000004">
    <property type="protein sequence ID" value="TWU41224.1"/>
    <property type="molecule type" value="Genomic_DNA"/>
</dbReference>
<dbReference type="InterPro" id="IPR036890">
    <property type="entry name" value="HATPase_C_sf"/>
</dbReference>
<dbReference type="PROSITE" id="PS50112">
    <property type="entry name" value="PAS"/>
    <property type="match status" value="2"/>
</dbReference>
<dbReference type="PANTHER" id="PTHR43065">
    <property type="entry name" value="SENSOR HISTIDINE KINASE"/>
    <property type="match status" value="1"/>
</dbReference>
<feature type="domain" description="PAC" evidence="12">
    <location>
        <begin position="314"/>
        <end position="368"/>
    </location>
</feature>
<dbReference type="InterPro" id="IPR005467">
    <property type="entry name" value="His_kinase_dom"/>
</dbReference>
<dbReference type="GO" id="GO:0004673">
    <property type="term" value="F:protein histidine kinase activity"/>
    <property type="evidence" value="ECO:0007669"/>
    <property type="project" value="UniProtKB-EC"/>
</dbReference>
<dbReference type="SMART" id="SM00091">
    <property type="entry name" value="PAS"/>
    <property type="match status" value="2"/>
</dbReference>
<feature type="transmembrane region" description="Helical" evidence="9">
    <location>
        <begin position="57"/>
        <end position="77"/>
    </location>
</feature>
<dbReference type="RefSeq" id="WP_197171456.1">
    <property type="nucleotide sequence ID" value="NZ_SJPY01000004.1"/>
</dbReference>
<dbReference type="PROSITE" id="PS50113">
    <property type="entry name" value="PAC"/>
    <property type="match status" value="1"/>
</dbReference>
<dbReference type="PROSITE" id="PS50109">
    <property type="entry name" value="HIS_KIN"/>
    <property type="match status" value="1"/>
</dbReference>
<dbReference type="GO" id="GO:0006355">
    <property type="term" value="P:regulation of DNA-templated transcription"/>
    <property type="evidence" value="ECO:0007669"/>
    <property type="project" value="InterPro"/>
</dbReference>
<dbReference type="SMART" id="SM00387">
    <property type="entry name" value="HATPase_c"/>
    <property type="match status" value="1"/>
</dbReference>
<evidence type="ECO:0000259" key="12">
    <source>
        <dbReference type="PROSITE" id="PS50113"/>
    </source>
</evidence>
<feature type="transmembrane region" description="Helical" evidence="9">
    <location>
        <begin position="83"/>
        <end position="104"/>
    </location>
</feature>
<keyword evidence="5" id="KW-0547">Nucleotide-binding</keyword>
<feature type="domain" description="PAS" evidence="11">
    <location>
        <begin position="243"/>
        <end position="288"/>
    </location>
</feature>
<comment type="caution">
    <text evidence="13">The sequence shown here is derived from an EMBL/GenBank/DDBJ whole genome shotgun (WGS) entry which is preliminary data.</text>
</comment>
<evidence type="ECO:0000256" key="4">
    <source>
        <dbReference type="ARBA" id="ARBA00022679"/>
    </source>
</evidence>
<keyword evidence="7" id="KW-0067">ATP-binding</keyword>